<dbReference type="Pfam" id="PF17667">
    <property type="entry name" value="Pkinase_fungal"/>
    <property type="match status" value="1"/>
</dbReference>
<feature type="region of interest" description="Disordered" evidence="1">
    <location>
        <begin position="770"/>
        <end position="834"/>
    </location>
</feature>
<dbReference type="InterPro" id="IPR011009">
    <property type="entry name" value="Kinase-like_dom_sf"/>
</dbReference>
<dbReference type="SUPFAM" id="SSF56112">
    <property type="entry name" value="Protein kinase-like (PK-like)"/>
    <property type="match status" value="1"/>
</dbReference>
<feature type="compositionally biased region" description="Polar residues" evidence="1">
    <location>
        <begin position="799"/>
        <end position="818"/>
    </location>
</feature>
<dbReference type="InterPro" id="IPR040976">
    <property type="entry name" value="Pkinase_fungal"/>
</dbReference>
<organism evidence="3 4">
    <name type="scientific">Polyporus arcularius HHB13444</name>
    <dbReference type="NCBI Taxonomy" id="1314778"/>
    <lineage>
        <taxon>Eukaryota</taxon>
        <taxon>Fungi</taxon>
        <taxon>Dikarya</taxon>
        <taxon>Basidiomycota</taxon>
        <taxon>Agaricomycotina</taxon>
        <taxon>Agaricomycetes</taxon>
        <taxon>Polyporales</taxon>
        <taxon>Polyporaceae</taxon>
        <taxon>Polyporus</taxon>
    </lineage>
</organism>
<protein>
    <recommendedName>
        <fullName evidence="2">Fungal-type protein kinase domain-containing protein</fullName>
    </recommendedName>
</protein>
<dbReference type="PANTHER" id="PTHR38248">
    <property type="entry name" value="FUNK1 6"/>
    <property type="match status" value="1"/>
</dbReference>
<evidence type="ECO:0000313" key="4">
    <source>
        <dbReference type="Proteomes" id="UP000308197"/>
    </source>
</evidence>
<evidence type="ECO:0000313" key="3">
    <source>
        <dbReference type="EMBL" id="TFK89713.1"/>
    </source>
</evidence>
<evidence type="ECO:0000259" key="2">
    <source>
        <dbReference type="Pfam" id="PF17667"/>
    </source>
</evidence>
<proteinExistence type="predicted"/>
<accession>A0A5C3PUA0</accession>
<reference evidence="3 4" key="1">
    <citation type="journal article" date="2019" name="Nat. Ecol. Evol.">
        <title>Megaphylogeny resolves global patterns of mushroom evolution.</title>
        <authorList>
            <person name="Varga T."/>
            <person name="Krizsan K."/>
            <person name="Foldi C."/>
            <person name="Dima B."/>
            <person name="Sanchez-Garcia M."/>
            <person name="Sanchez-Ramirez S."/>
            <person name="Szollosi G.J."/>
            <person name="Szarkandi J.G."/>
            <person name="Papp V."/>
            <person name="Albert L."/>
            <person name="Andreopoulos W."/>
            <person name="Angelini C."/>
            <person name="Antonin V."/>
            <person name="Barry K.W."/>
            <person name="Bougher N.L."/>
            <person name="Buchanan P."/>
            <person name="Buyck B."/>
            <person name="Bense V."/>
            <person name="Catcheside P."/>
            <person name="Chovatia M."/>
            <person name="Cooper J."/>
            <person name="Damon W."/>
            <person name="Desjardin D."/>
            <person name="Finy P."/>
            <person name="Geml J."/>
            <person name="Haridas S."/>
            <person name="Hughes K."/>
            <person name="Justo A."/>
            <person name="Karasinski D."/>
            <person name="Kautmanova I."/>
            <person name="Kiss B."/>
            <person name="Kocsube S."/>
            <person name="Kotiranta H."/>
            <person name="LaButti K.M."/>
            <person name="Lechner B.E."/>
            <person name="Liimatainen K."/>
            <person name="Lipzen A."/>
            <person name="Lukacs Z."/>
            <person name="Mihaltcheva S."/>
            <person name="Morgado L.N."/>
            <person name="Niskanen T."/>
            <person name="Noordeloos M.E."/>
            <person name="Ohm R.A."/>
            <person name="Ortiz-Santana B."/>
            <person name="Ovrebo C."/>
            <person name="Racz N."/>
            <person name="Riley R."/>
            <person name="Savchenko A."/>
            <person name="Shiryaev A."/>
            <person name="Soop K."/>
            <person name="Spirin V."/>
            <person name="Szebenyi C."/>
            <person name="Tomsovsky M."/>
            <person name="Tulloss R.E."/>
            <person name="Uehling J."/>
            <person name="Grigoriev I.V."/>
            <person name="Vagvolgyi C."/>
            <person name="Papp T."/>
            <person name="Martin F.M."/>
            <person name="Miettinen O."/>
            <person name="Hibbett D.S."/>
            <person name="Nagy L.G."/>
        </authorList>
    </citation>
    <scope>NUCLEOTIDE SEQUENCE [LARGE SCALE GENOMIC DNA]</scope>
    <source>
        <strain evidence="3 4">HHB13444</strain>
    </source>
</reference>
<feature type="domain" description="Fungal-type protein kinase" evidence="2">
    <location>
        <begin position="203"/>
        <end position="584"/>
    </location>
</feature>
<feature type="compositionally biased region" description="Basic residues" evidence="1">
    <location>
        <begin position="820"/>
        <end position="834"/>
    </location>
</feature>
<evidence type="ECO:0000256" key="1">
    <source>
        <dbReference type="SAM" id="MobiDB-lite"/>
    </source>
</evidence>
<dbReference type="InParanoid" id="A0A5C3PUA0"/>
<dbReference type="Gene3D" id="1.10.510.10">
    <property type="entry name" value="Transferase(Phosphotransferase) domain 1"/>
    <property type="match status" value="1"/>
</dbReference>
<feature type="compositionally biased region" description="Basic and acidic residues" evidence="1">
    <location>
        <begin position="666"/>
        <end position="685"/>
    </location>
</feature>
<name>A0A5C3PUA0_9APHY</name>
<dbReference type="PANTHER" id="PTHR38248:SF2">
    <property type="entry name" value="FUNK1 11"/>
    <property type="match status" value="1"/>
</dbReference>
<dbReference type="Proteomes" id="UP000308197">
    <property type="component" value="Unassembled WGS sequence"/>
</dbReference>
<gene>
    <name evidence="3" type="ORF">K466DRAFT_518434</name>
</gene>
<dbReference type="AlphaFoldDB" id="A0A5C3PUA0"/>
<feature type="region of interest" description="Disordered" evidence="1">
    <location>
        <begin position="663"/>
        <end position="698"/>
    </location>
</feature>
<sequence>MSHPPSSTASQCVYDIPLAFEEGTTRIRGFEPQGAESRHRRFVEESRKWTVGPMPVADFMRYFLASRQEISMKDMLPSRSAFKSVPARAATPTEIYEPLLAALNKVENQESRCPGFVFDNASARSPHPRRLGHMKPHLCLYSRDHLELVRSSQPQSRTELGYAELFIEVTADPTLDYFTDPPNDATDEARLSHDFVTHSEDARSTSSMDRALGQHISYVTEIFARQHRHFLFSVAMFGSHARLFRWDRIGCIVTESFDIRAQPEVLCDFLWRFSHASDGRRGHDPTVQAASSEDEAVFAECIKAHVQLQLGAKAEGLEEAVSAHYVPGHVSAIHVLQQGSIAQADTIRRYLVSRPVISPLTLVGKGTRGFWAVDSSTREVFFLKDTWRTLELEGHTLQRMIAEGVRNIPPVVWHGEVPDYLPKEERKFEAHEFQATLTDEFCSDPWTCVLLGSKYSLSKRTHYRLVLGIVGYTLRQITGTQELLRASYDVLQAMSDARIKDYRLHRDISIGNVILVAEPGRDVRRGYLIDWDASCDVNDTGASIHEGRAGTWEFMSIAMLDRSAPTRRQTLEDDLESLFYVVLYCAFLWLPHNLSESDLAETMTAVFDFRDSIEGEIYGGKGKVMNRYMRVYTRHVAFGPALKEWIDGIMDLLRPSVRRTYRPARKSADVGKDDDRDKALAERSKASAGADEGASKPAPAWNMENVERFWAEFLRTHALDKDDRVVHPHPRATGILYSDKSTASFPSYGCTPLRKSPPAQRTEGIASGVHTPIKTPSPLALPATPPPFIPRRSSRIAEQRNQVTTKAPSSGRTISNPQRGKGHTRKPRITIPRK</sequence>
<keyword evidence="4" id="KW-1185">Reference proteome</keyword>
<dbReference type="EMBL" id="ML211067">
    <property type="protein sequence ID" value="TFK89713.1"/>
    <property type="molecule type" value="Genomic_DNA"/>
</dbReference>